<evidence type="ECO:0000256" key="1">
    <source>
        <dbReference type="SAM" id="Coils"/>
    </source>
</evidence>
<feature type="region of interest" description="Disordered" evidence="2">
    <location>
        <begin position="1"/>
        <end position="20"/>
    </location>
</feature>
<keyword evidence="1" id="KW-0175">Coiled coil</keyword>
<accession>L9Y0L3</accession>
<sequence>MSPMSDSKQSERSVPIGKIKDRRESLLSALELAGGEATTPTLRENGDVPRGSINYHLELLEEWGAIMRVGSEQVGGGEKAVVWAITDEGRDALEEIRERDESPPSASELEGRADLLEARVKRLEATFNKFAYVVNQHEEELDVVDSGELEEFDEELERLNEEVDRLEEEI</sequence>
<protein>
    <submittedName>
        <fullName evidence="3">Transcriptional regulator</fullName>
    </submittedName>
</protein>
<dbReference type="EMBL" id="AOIA01000008">
    <property type="protein sequence ID" value="ELY67231.1"/>
    <property type="molecule type" value="Genomic_DNA"/>
</dbReference>
<organism evidence="3 4">
    <name type="scientific">Natronococcus jeotgali DSM 18795</name>
    <dbReference type="NCBI Taxonomy" id="1227498"/>
    <lineage>
        <taxon>Archaea</taxon>
        <taxon>Methanobacteriati</taxon>
        <taxon>Methanobacteriota</taxon>
        <taxon>Stenosarchaea group</taxon>
        <taxon>Halobacteria</taxon>
        <taxon>Halobacteriales</taxon>
        <taxon>Natrialbaceae</taxon>
        <taxon>Natronococcus</taxon>
    </lineage>
</organism>
<dbReference type="SUPFAM" id="SSF46785">
    <property type="entry name" value="Winged helix' DNA-binding domain"/>
    <property type="match status" value="1"/>
</dbReference>
<dbReference type="Proteomes" id="UP000011531">
    <property type="component" value="Unassembled WGS sequence"/>
</dbReference>
<dbReference type="AlphaFoldDB" id="L9Y0L3"/>
<reference evidence="3 4" key="1">
    <citation type="journal article" date="2014" name="PLoS Genet.">
        <title>Phylogenetically driven sequencing of extremely halophilic archaea reveals strategies for static and dynamic osmo-response.</title>
        <authorList>
            <person name="Becker E.A."/>
            <person name="Seitzer P.M."/>
            <person name="Tritt A."/>
            <person name="Larsen D."/>
            <person name="Krusor M."/>
            <person name="Yao A.I."/>
            <person name="Wu D."/>
            <person name="Madern D."/>
            <person name="Eisen J.A."/>
            <person name="Darling A.E."/>
            <person name="Facciotti M.T."/>
        </authorList>
    </citation>
    <scope>NUCLEOTIDE SEQUENCE [LARGE SCALE GENOMIC DNA]</scope>
    <source>
        <strain evidence="3 4">DSM 18795</strain>
    </source>
</reference>
<name>L9Y0L3_9EURY</name>
<feature type="coiled-coil region" evidence="1">
    <location>
        <begin position="106"/>
        <end position="169"/>
    </location>
</feature>
<dbReference type="Gene3D" id="1.10.10.10">
    <property type="entry name" value="Winged helix-like DNA-binding domain superfamily/Winged helix DNA-binding domain"/>
    <property type="match status" value="1"/>
</dbReference>
<keyword evidence="4" id="KW-1185">Reference proteome</keyword>
<gene>
    <name evidence="3" type="ORF">C492_00200</name>
</gene>
<dbReference type="InterPro" id="IPR036390">
    <property type="entry name" value="WH_DNA-bd_sf"/>
</dbReference>
<evidence type="ECO:0000256" key="2">
    <source>
        <dbReference type="SAM" id="MobiDB-lite"/>
    </source>
</evidence>
<evidence type="ECO:0000313" key="3">
    <source>
        <dbReference type="EMBL" id="ELY67231.1"/>
    </source>
</evidence>
<evidence type="ECO:0000313" key="4">
    <source>
        <dbReference type="Proteomes" id="UP000011531"/>
    </source>
</evidence>
<comment type="caution">
    <text evidence="3">The sequence shown here is derived from an EMBL/GenBank/DDBJ whole genome shotgun (WGS) entry which is preliminary data.</text>
</comment>
<dbReference type="InterPro" id="IPR036388">
    <property type="entry name" value="WH-like_DNA-bd_sf"/>
</dbReference>
<proteinExistence type="predicted"/>